<reference evidence="2 3" key="1">
    <citation type="journal article" date="2017" name="Front. Microbiol.">
        <title>Phaeobacter piscinae sp. nov., a species of the Roseobacter group and potential aquaculture probiont.</title>
        <authorList>
            <person name="Sonnenschein E.C."/>
            <person name="Phippen C.B.W."/>
            <person name="Nielsen K.F."/>
            <person name="Mateiu R.V."/>
            <person name="Melchiorsen J."/>
            <person name="Gram L."/>
            <person name="Overmann J."/>
            <person name="Freese H.M."/>
        </authorList>
    </citation>
    <scope>NUCLEOTIDE SEQUENCE [LARGE SCALE GENOMIC DNA]</scope>
    <source>
        <strain evidence="2 3">P13</strain>
    </source>
</reference>
<keyword evidence="2" id="KW-0614">Plasmid</keyword>
<evidence type="ECO:0000256" key="1">
    <source>
        <dbReference type="SAM" id="SignalP"/>
    </source>
</evidence>
<dbReference type="RefSeq" id="WP_123618953.1">
    <property type="nucleotide sequence ID" value="NZ_CP010774.1"/>
</dbReference>
<evidence type="ECO:0000313" key="3">
    <source>
        <dbReference type="Proteomes" id="UP000218606"/>
    </source>
</evidence>
<dbReference type="EMBL" id="CP010774">
    <property type="protein sequence ID" value="ATG46015.1"/>
    <property type="molecule type" value="Genomic_DNA"/>
</dbReference>
<accession>A0AAN1GWL7</accession>
<organism evidence="2 3">
    <name type="scientific">Phaeobacter piscinae</name>
    <dbReference type="NCBI Taxonomy" id="1580596"/>
    <lineage>
        <taxon>Bacteria</taxon>
        <taxon>Pseudomonadati</taxon>
        <taxon>Pseudomonadota</taxon>
        <taxon>Alphaproteobacteria</taxon>
        <taxon>Rhodobacterales</taxon>
        <taxon>Roseobacteraceae</taxon>
        <taxon>Phaeobacter</taxon>
    </lineage>
</organism>
<geneLocation type="plasmid" evidence="3">
    <name>pp13_g</name>
</geneLocation>
<protein>
    <submittedName>
        <fullName evidence="2">Uncharacterized protein</fullName>
    </submittedName>
</protein>
<dbReference type="AlphaFoldDB" id="A0AAN1GWL7"/>
<dbReference type="Proteomes" id="UP000218606">
    <property type="component" value="Plasmid pP13_g"/>
</dbReference>
<feature type="signal peptide" evidence="1">
    <location>
        <begin position="1"/>
        <end position="25"/>
    </location>
</feature>
<name>A0AAN1GWL7_9RHOB</name>
<feature type="chain" id="PRO_5042892098" evidence="1">
    <location>
        <begin position="26"/>
        <end position="154"/>
    </location>
</feature>
<sequence>MNGKLTASVCFVAWTLVGIAPPAAAEEPRSWNCEKQAVFDPSVQNHIREISAKPSMRNIIIEHMKRWDAAEMRSQCEAFADGQPNEISCLNGRRNWDEIEASIPSGLTQVSALNQREHLLKIQAEGNGLSEAIEFCRSSGATPVGDFSLQILKD</sequence>
<evidence type="ECO:0000313" key="2">
    <source>
        <dbReference type="EMBL" id="ATG46015.1"/>
    </source>
</evidence>
<proteinExistence type="predicted"/>
<gene>
    <name evidence="2" type="ORF">PhaeoP13_04133</name>
</gene>
<keyword evidence="1" id="KW-0732">Signal</keyword>